<evidence type="ECO:0000313" key="2">
    <source>
        <dbReference type="EMBL" id="KAK3307677.1"/>
    </source>
</evidence>
<dbReference type="Proteomes" id="UP001273166">
    <property type="component" value="Unassembled WGS sequence"/>
</dbReference>
<dbReference type="Gene3D" id="1.10.10.2170">
    <property type="match status" value="1"/>
</dbReference>
<comment type="caution">
    <text evidence="2">The sequence shown here is derived from an EMBL/GenBank/DDBJ whole genome shotgun (WGS) entry which is preliminary data.</text>
</comment>
<feature type="domain" description="TRF2-interacting telomeric protein/Rap1 C-terminal" evidence="1">
    <location>
        <begin position="39"/>
        <end position="140"/>
    </location>
</feature>
<protein>
    <recommendedName>
        <fullName evidence="1">TRF2-interacting telomeric protein/Rap1 C-terminal domain-containing protein</fullName>
    </recommendedName>
</protein>
<reference evidence="2" key="1">
    <citation type="journal article" date="2023" name="Mol. Phylogenet. Evol.">
        <title>Genome-scale phylogeny and comparative genomics of the fungal order Sordariales.</title>
        <authorList>
            <person name="Hensen N."/>
            <person name="Bonometti L."/>
            <person name="Westerberg I."/>
            <person name="Brannstrom I.O."/>
            <person name="Guillou S."/>
            <person name="Cros-Aarteil S."/>
            <person name="Calhoun S."/>
            <person name="Haridas S."/>
            <person name="Kuo A."/>
            <person name="Mondo S."/>
            <person name="Pangilinan J."/>
            <person name="Riley R."/>
            <person name="LaButti K."/>
            <person name="Andreopoulos B."/>
            <person name="Lipzen A."/>
            <person name="Chen C."/>
            <person name="Yan M."/>
            <person name="Daum C."/>
            <person name="Ng V."/>
            <person name="Clum A."/>
            <person name="Steindorff A."/>
            <person name="Ohm R.A."/>
            <person name="Martin F."/>
            <person name="Silar P."/>
            <person name="Natvig D.O."/>
            <person name="Lalanne C."/>
            <person name="Gautier V."/>
            <person name="Ament-Velasquez S.L."/>
            <person name="Kruys A."/>
            <person name="Hutchinson M.I."/>
            <person name="Powell A.J."/>
            <person name="Barry K."/>
            <person name="Miller A.N."/>
            <person name="Grigoriev I.V."/>
            <person name="Debuchy R."/>
            <person name="Gladieux P."/>
            <person name="Hiltunen Thoren M."/>
            <person name="Johannesson H."/>
        </authorList>
    </citation>
    <scope>NUCLEOTIDE SEQUENCE</scope>
    <source>
        <strain evidence="2">CBS 333.67</strain>
    </source>
</reference>
<dbReference type="EMBL" id="JAUDZG010000003">
    <property type="protein sequence ID" value="KAK3307677.1"/>
    <property type="molecule type" value="Genomic_DNA"/>
</dbReference>
<proteinExistence type="predicted"/>
<dbReference type="InterPro" id="IPR038104">
    <property type="entry name" value="Rap1_C_sf"/>
</dbReference>
<dbReference type="Pfam" id="PF11626">
    <property type="entry name" value="Rap1_C"/>
    <property type="match status" value="1"/>
</dbReference>
<evidence type="ECO:0000259" key="1">
    <source>
        <dbReference type="Pfam" id="PF11626"/>
    </source>
</evidence>
<dbReference type="AlphaFoldDB" id="A0AAJ0GX30"/>
<sequence length="146" mass="16388">MPSSSHARATAATIPFSPPPGIRTIVDPLPIIRHFISEGNPPYNVLHVAKLTTVHKSKMRAVLDSVTQGHGIPWDIAGVWTDEEDNLLRVIGKWVDRMRMVVPRKEDRACFGNDDGRRAVFWRLAGKHGGFAVLERWAYLTARDQP</sequence>
<dbReference type="GeneID" id="87885751"/>
<name>A0AAJ0GX30_9PEZI</name>
<reference evidence="2" key="2">
    <citation type="submission" date="2023-06" db="EMBL/GenBank/DDBJ databases">
        <authorList>
            <consortium name="Lawrence Berkeley National Laboratory"/>
            <person name="Mondo S.J."/>
            <person name="Hensen N."/>
            <person name="Bonometti L."/>
            <person name="Westerberg I."/>
            <person name="Brannstrom I.O."/>
            <person name="Guillou S."/>
            <person name="Cros-Aarteil S."/>
            <person name="Calhoun S."/>
            <person name="Haridas S."/>
            <person name="Kuo A."/>
            <person name="Pangilinan J."/>
            <person name="Riley R."/>
            <person name="Labutti K."/>
            <person name="Andreopoulos B."/>
            <person name="Lipzen A."/>
            <person name="Chen C."/>
            <person name="Yanf M."/>
            <person name="Daum C."/>
            <person name="Ng V."/>
            <person name="Clum A."/>
            <person name="Steindorff A."/>
            <person name="Ohm R."/>
            <person name="Martin F."/>
            <person name="Silar P."/>
            <person name="Natvig D."/>
            <person name="Lalanne C."/>
            <person name="Gautier V."/>
            <person name="Ament-Velasquez S.L."/>
            <person name="Kruys A."/>
            <person name="Hutchinson M.I."/>
            <person name="Powell A.J."/>
            <person name="Barry K."/>
            <person name="Miller A.N."/>
            <person name="Grigoriev I.V."/>
            <person name="Debuchy R."/>
            <person name="Gladieux P."/>
            <person name="Thoren M.H."/>
            <person name="Johannesson H."/>
        </authorList>
    </citation>
    <scope>NUCLEOTIDE SEQUENCE</scope>
    <source>
        <strain evidence="2">CBS 333.67</strain>
    </source>
</reference>
<keyword evidence="3" id="KW-1185">Reference proteome</keyword>
<organism evidence="2 3">
    <name type="scientific">Chaetomium strumarium</name>
    <dbReference type="NCBI Taxonomy" id="1170767"/>
    <lineage>
        <taxon>Eukaryota</taxon>
        <taxon>Fungi</taxon>
        <taxon>Dikarya</taxon>
        <taxon>Ascomycota</taxon>
        <taxon>Pezizomycotina</taxon>
        <taxon>Sordariomycetes</taxon>
        <taxon>Sordariomycetidae</taxon>
        <taxon>Sordariales</taxon>
        <taxon>Chaetomiaceae</taxon>
        <taxon>Chaetomium</taxon>
    </lineage>
</organism>
<gene>
    <name evidence="2" type="ORF">B0T15DRAFT_493143</name>
</gene>
<accession>A0AAJ0GX30</accession>
<dbReference type="RefSeq" id="XP_062723457.1">
    <property type="nucleotide sequence ID" value="XM_062866922.1"/>
</dbReference>
<dbReference type="InterPro" id="IPR021661">
    <property type="entry name" value="Rap1_C"/>
</dbReference>
<evidence type="ECO:0000313" key="3">
    <source>
        <dbReference type="Proteomes" id="UP001273166"/>
    </source>
</evidence>